<reference evidence="3" key="1">
    <citation type="submission" date="2022-11" db="EMBL/GenBank/DDBJ databases">
        <title>Alteromonas sp. nov., isolated from sea water of the Qingdao.</title>
        <authorList>
            <person name="Wang Q."/>
        </authorList>
    </citation>
    <scope>NUCLEOTIDE SEQUENCE</scope>
    <source>
        <strain evidence="3">ASW11-7</strain>
    </source>
</reference>
<protein>
    <submittedName>
        <fullName evidence="3">FAD-binding oxidoreductase</fullName>
    </submittedName>
</protein>
<dbReference type="Proteomes" id="UP001142810">
    <property type="component" value="Unassembled WGS sequence"/>
</dbReference>
<name>A0ABT3P3Z8_9ALTE</name>
<dbReference type="InterPro" id="IPR006076">
    <property type="entry name" value="FAD-dep_OxRdtase"/>
</dbReference>
<organism evidence="3 4">
    <name type="scientific">Alteromonas aquimaris</name>
    <dbReference type="NCBI Taxonomy" id="2998417"/>
    <lineage>
        <taxon>Bacteria</taxon>
        <taxon>Pseudomonadati</taxon>
        <taxon>Pseudomonadota</taxon>
        <taxon>Gammaproteobacteria</taxon>
        <taxon>Alteromonadales</taxon>
        <taxon>Alteromonadaceae</taxon>
        <taxon>Alteromonas/Salinimonas group</taxon>
        <taxon>Alteromonas</taxon>
    </lineage>
</organism>
<evidence type="ECO:0000256" key="1">
    <source>
        <dbReference type="ARBA" id="ARBA00023002"/>
    </source>
</evidence>
<dbReference type="Gene3D" id="3.50.50.60">
    <property type="entry name" value="FAD/NAD(P)-binding domain"/>
    <property type="match status" value="1"/>
</dbReference>
<evidence type="ECO:0000313" key="4">
    <source>
        <dbReference type="Proteomes" id="UP001142810"/>
    </source>
</evidence>
<dbReference type="PANTHER" id="PTHR13847">
    <property type="entry name" value="SARCOSINE DEHYDROGENASE-RELATED"/>
    <property type="match status" value="1"/>
</dbReference>
<comment type="caution">
    <text evidence="3">The sequence shown here is derived from an EMBL/GenBank/DDBJ whole genome shotgun (WGS) entry which is preliminary data.</text>
</comment>
<dbReference type="Pfam" id="PF01266">
    <property type="entry name" value="DAO"/>
    <property type="match status" value="1"/>
</dbReference>
<accession>A0ABT3P3Z8</accession>
<dbReference type="PANTHER" id="PTHR13847:SF281">
    <property type="entry name" value="FAD DEPENDENT OXIDOREDUCTASE DOMAIN-CONTAINING PROTEIN"/>
    <property type="match status" value="1"/>
</dbReference>
<sequence>MSYDPLTANAVSPQYPHPPTYWRSTHQVLARDSLRQDIHCEWLIIGAGYTGLSAACELMQRSANADVLVIDSHDVGFGCAGRNGGFVLSGTGRYSLSAIAKKWGNAVAEKMHREFQNAVDEVDKRIRQGDIACDINIGPYLKIAHNPKQAELLRRAVETNNQQFGASATFLSARELNGQLSIKQAYGASAQAGKALNPLKYIDGLAALAEREGAKIYTRTPAESIERTANGWQVKTPQATITAENILLASNAYSPRKFHPLIDQRQFPVQSSIIVTAPIPAPVKNRTGLNQPITMMDTRMMKYYYRTLPDGRLLFGGRGAVTGKNADSPLSRQRLISAMTASFPALNVVDVDYFWSGWVSVAFDSMPRVIFDESQRIGYSMGYCGSGVSFATLAGARLAQRALGENVDVSLPLYKNALPKYPLPALRRVGLRALYTWAHWFE</sequence>
<dbReference type="SUPFAM" id="SSF51905">
    <property type="entry name" value="FAD/NAD(P)-binding domain"/>
    <property type="match status" value="1"/>
</dbReference>
<keyword evidence="4" id="KW-1185">Reference proteome</keyword>
<dbReference type="Gene3D" id="3.30.9.10">
    <property type="entry name" value="D-Amino Acid Oxidase, subunit A, domain 2"/>
    <property type="match status" value="1"/>
</dbReference>
<dbReference type="InterPro" id="IPR036188">
    <property type="entry name" value="FAD/NAD-bd_sf"/>
</dbReference>
<evidence type="ECO:0000259" key="2">
    <source>
        <dbReference type="Pfam" id="PF01266"/>
    </source>
</evidence>
<evidence type="ECO:0000313" key="3">
    <source>
        <dbReference type="EMBL" id="MCW8107504.1"/>
    </source>
</evidence>
<proteinExistence type="predicted"/>
<gene>
    <name evidence="3" type="ORF">OPS25_03170</name>
</gene>
<feature type="domain" description="FAD dependent oxidoreductase" evidence="2">
    <location>
        <begin position="42"/>
        <end position="401"/>
    </location>
</feature>
<keyword evidence="1" id="KW-0560">Oxidoreductase</keyword>
<dbReference type="EMBL" id="JAPFRD010000005">
    <property type="protein sequence ID" value="MCW8107504.1"/>
    <property type="molecule type" value="Genomic_DNA"/>
</dbReference>
<dbReference type="RefSeq" id="WP_265616213.1">
    <property type="nucleotide sequence ID" value="NZ_JAPFRD010000005.1"/>
</dbReference>